<evidence type="ECO:0000259" key="1">
    <source>
        <dbReference type="Pfam" id="PF00144"/>
    </source>
</evidence>
<dbReference type="EMBL" id="JBHLZU010000014">
    <property type="protein sequence ID" value="MFB9905654.1"/>
    <property type="molecule type" value="Genomic_DNA"/>
</dbReference>
<dbReference type="GO" id="GO:0016787">
    <property type="term" value="F:hydrolase activity"/>
    <property type="evidence" value="ECO:0007669"/>
    <property type="project" value="UniProtKB-KW"/>
</dbReference>
<keyword evidence="2" id="KW-0378">Hydrolase</keyword>
<gene>
    <name evidence="2" type="ORF">ACFFQA_17105</name>
</gene>
<name>A0ABV6A141_9PSEU</name>
<sequence>MQDYTELLAELCRSHRVPAAQLVVCDAEGSTDTTFGTAKPDTVFPLGSLTKPFTAALAMVLVEDGDLDLDEPLGEHLPELDQAVTLRQVLSHTGGWASNIDEDADHTANRAHWLANHWRDTGLVHRPGEVFSYSNIGYLVAGHLVEVVTGMDWAEAVEEILLRPWGITPSFVTSTGTTGSRGTAEGHTVLPDGRVVPVGPQSVLDVEAPNGGLALSATDLVTFVSTHLTSAEVFGEMCRDQLGSVAVGPFGMADSWGLGWARYGSWSGHDGTGDGTSCHLRFDQGTGNAVALTTNAGTGLDLWRDLAAKLGVADEGLGDPGEPVPADPEAVGRYVNGPSEFVVSQGREGALELAFGPAPAVELTCFERLRFTARALPGSSAVLSGRFLPDPATGRVELLQISGRLARRHG</sequence>
<dbReference type="Proteomes" id="UP001589693">
    <property type="component" value="Unassembled WGS sequence"/>
</dbReference>
<accession>A0ABV6A141</accession>
<dbReference type="RefSeq" id="WP_377852957.1">
    <property type="nucleotide sequence ID" value="NZ_JBHLZU010000014.1"/>
</dbReference>
<comment type="caution">
    <text evidence="2">The sequence shown here is derived from an EMBL/GenBank/DDBJ whole genome shotgun (WGS) entry which is preliminary data.</text>
</comment>
<dbReference type="InterPro" id="IPR050491">
    <property type="entry name" value="AmpC-like"/>
</dbReference>
<dbReference type="PANTHER" id="PTHR46825:SF9">
    <property type="entry name" value="BETA-LACTAMASE-RELATED DOMAIN-CONTAINING PROTEIN"/>
    <property type="match status" value="1"/>
</dbReference>
<reference evidence="2 3" key="1">
    <citation type="submission" date="2024-09" db="EMBL/GenBank/DDBJ databases">
        <authorList>
            <person name="Sun Q."/>
            <person name="Mori K."/>
        </authorList>
    </citation>
    <scope>NUCLEOTIDE SEQUENCE [LARGE SCALE GENOMIC DNA]</scope>
    <source>
        <strain evidence="2 3">TBRC 7907</strain>
    </source>
</reference>
<dbReference type="SUPFAM" id="SSF56601">
    <property type="entry name" value="beta-lactamase/transpeptidase-like"/>
    <property type="match status" value="1"/>
</dbReference>
<keyword evidence="3" id="KW-1185">Reference proteome</keyword>
<dbReference type="InterPro" id="IPR012338">
    <property type="entry name" value="Beta-lactam/transpept-like"/>
</dbReference>
<feature type="domain" description="Beta-lactamase-related" evidence="1">
    <location>
        <begin position="8"/>
        <end position="299"/>
    </location>
</feature>
<evidence type="ECO:0000313" key="2">
    <source>
        <dbReference type="EMBL" id="MFB9905654.1"/>
    </source>
</evidence>
<evidence type="ECO:0000313" key="3">
    <source>
        <dbReference type="Proteomes" id="UP001589693"/>
    </source>
</evidence>
<dbReference type="PANTHER" id="PTHR46825">
    <property type="entry name" value="D-ALANYL-D-ALANINE-CARBOXYPEPTIDASE/ENDOPEPTIDASE AMPH"/>
    <property type="match status" value="1"/>
</dbReference>
<dbReference type="EC" id="3.-.-.-" evidence="2"/>
<proteinExistence type="predicted"/>
<protein>
    <submittedName>
        <fullName evidence="2">Serine hydrolase domain-containing protein</fullName>
        <ecNumber evidence="2">3.-.-.-</ecNumber>
    </submittedName>
</protein>
<dbReference type="Gene3D" id="3.40.710.10">
    <property type="entry name" value="DD-peptidase/beta-lactamase superfamily"/>
    <property type="match status" value="1"/>
</dbReference>
<dbReference type="Pfam" id="PF00144">
    <property type="entry name" value="Beta-lactamase"/>
    <property type="match status" value="1"/>
</dbReference>
<organism evidence="2 3">
    <name type="scientific">Allokutzneria oryzae</name>
    <dbReference type="NCBI Taxonomy" id="1378989"/>
    <lineage>
        <taxon>Bacteria</taxon>
        <taxon>Bacillati</taxon>
        <taxon>Actinomycetota</taxon>
        <taxon>Actinomycetes</taxon>
        <taxon>Pseudonocardiales</taxon>
        <taxon>Pseudonocardiaceae</taxon>
        <taxon>Allokutzneria</taxon>
    </lineage>
</organism>
<dbReference type="InterPro" id="IPR001466">
    <property type="entry name" value="Beta-lactam-related"/>
</dbReference>